<gene>
    <name evidence="10" type="ORF">BTO16_16725</name>
</gene>
<protein>
    <recommendedName>
        <fullName evidence="8">DNA-3-methyladenine glycosylase I</fullName>
        <ecNumber evidence="8">3.2.2.20</ecNumber>
    </recommendedName>
</protein>
<dbReference type="SUPFAM" id="SSF48150">
    <property type="entry name" value="DNA-glycosylase"/>
    <property type="match status" value="1"/>
</dbReference>
<dbReference type="AlphaFoldDB" id="A0A2S7WIN8"/>
<keyword evidence="1 9" id="KW-0479">Metal-binding</keyword>
<reference evidence="10 11" key="1">
    <citation type="submission" date="2016-12" db="EMBL/GenBank/DDBJ databases">
        <title>Trade-off between light-utilization and light-protection in marine flavobacteria.</title>
        <authorList>
            <person name="Kumagai Y."/>
            <person name="Yoshizawa S."/>
            <person name="Kogure K."/>
            <person name="Iwasaki W."/>
        </authorList>
    </citation>
    <scope>NUCLEOTIDE SEQUENCE [LARGE SCALE GENOMIC DNA]</scope>
    <source>
        <strain evidence="10 11">ATCC 43844</strain>
    </source>
</reference>
<comment type="caution">
    <text evidence="10">The sequence shown here is derived from an EMBL/GenBank/DDBJ whole genome shotgun (WGS) entry which is preliminary data.</text>
</comment>
<evidence type="ECO:0000256" key="5">
    <source>
        <dbReference type="ARBA" id="ARBA00023204"/>
    </source>
</evidence>
<evidence type="ECO:0000313" key="11">
    <source>
        <dbReference type="Proteomes" id="UP000239068"/>
    </source>
</evidence>
<dbReference type="InterPro" id="IPR004597">
    <property type="entry name" value="Tag"/>
</dbReference>
<dbReference type="PANTHER" id="PTHR30037">
    <property type="entry name" value="DNA-3-METHYLADENINE GLYCOSYLASE 1"/>
    <property type="match status" value="1"/>
</dbReference>
<dbReference type="InterPro" id="IPR052891">
    <property type="entry name" value="DNA-3mA_glycosylase"/>
</dbReference>
<dbReference type="GO" id="GO:0006284">
    <property type="term" value="P:base-excision repair"/>
    <property type="evidence" value="ECO:0007669"/>
    <property type="project" value="InterPro"/>
</dbReference>
<evidence type="ECO:0000256" key="8">
    <source>
        <dbReference type="ARBA" id="ARBA00066766"/>
    </source>
</evidence>
<evidence type="ECO:0000313" key="10">
    <source>
        <dbReference type="EMBL" id="PQJ77467.1"/>
    </source>
</evidence>
<dbReference type="Gene3D" id="1.10.340.30">
    <property type="entry name" value="Hypothetical protein, domain 2"/>
    <property type="match status" value="1"/>
</dbReference>
<dbReference type="GO" id="GO:0008725">
    <property type="term" value="F:DNA-3-methyladenine glycosylase activity"/>
    <property type="evidence" value="ECO:0007669"/>
    <property type="project" value="UniProtKB-EC"/>
</dbReference>
<organism evidence="10 11">
    <name type="scientific">Polaribacter glomeratus</name>
    <dbReference type="NCBI Taxonomy" id="102"/>
    <lineage>
        <taxon>Bacteria</taxon>
        <taxon>Pseudomonadati</taxon>
        <taxon>Bacteroidota</taxon>
        <taxon>Flavobacteriia</taxon>
        <taxon>Flavobacteriales</taxon>
        <taxon>Flavobacteriaceae</taxon>
    </lineage>
</organism>
<keyword evidence="11" id="KW-1185">Reference proteome</keyword>
<feature type="binding site" evidence="9">
    <location>
        <position position="18"/>
    </location>
    <ligand>
        <name>Zn(2+)</name>
        <dbReference type="ChEBI" id="CHEBI:29105"/>
    </ligand>
</feature>
<dbReference type="Proteomes" id="UP000239068">
    <property type="component" value="Unassembled WGS sequence"/>
</dbReference>
<evidence type="ECO:0000256" key="3">
    <source>
        <dbReference type="ARBA" id="ARBA00022801"/>
    </source>
</evidence>
<evidence type="ECO:0000256" key="2">
    <source>
        <dbReference type="ARBA" id="ARBA00022763"/>
    </source>
</evidence>
<comment type="catalytic activity">
    <reaction evidence="6">
        <text>Hydrolysis of alkylated DNA, releasing 3-methyladenine.</text>
        <dbReference type="EC" id="3.2.2.20"/>
    </reaction>
</comment>
<evidence type="ECO:0000256" key="4">
    <source>
        <dbReference type="ARBA" id="ARBA00022833"/>
    </source>
</evidence>
<evidence type="ECO:0000256" key="9">
    <source>
        <dbReference type="PIRSR" id="PIRSR604597-1"/>
    </source>
</evidence>
<dbReference type="InterPro" id="IPR005019">
    <property type="entry name" value="Adenine_glyco"/>
</dbReference>
<comment type="function">
    <text evidence="7">Hydrolysis of the deoxyribose N-glycosidic bond to excise 3-methyladenine from the damaged DNA polymer formed by alkylation lesions.</text>
</comment>
<name>A0A2S7WIN8_9FLAO</name>
<dbReference type="InterPro" id="IPR011257">
    <property type="entry name" value="DNA_glycosylase"/>
</dbReference>
<proteinExistence type="predicted"/>
<feature type="binding site" evidence="9">
    <location>
        <position position="5"/>
    </location>
    <ligand>
        <name>Zn(2+)</name>
        <dbReference type="ChEBI" id="CHEBI:29105"/>
    </ligand>
</feature>
<keyword evidence="5" id="KW-0234">DNA repair</keyword>
<dbReference type="PANTHER" id="PTHR30037:SF4">
    <property type="entry name" value="DNA-3-METHYLADENINE GLYCOSYLASE I"/>
    <property type="match status" value="1"/>
</dbReference>
<dbReference type="GO" id="GO:0046872">
    <property type="term" value="F:metal ion binding"/>
    <property type="evidence" value="ECO:0007669"/>
    <property type="project" value="UniProtKB-KW"/>
</dbReference>
<dbReference type="OrthoDB" id="9807664at2"/>
<dbReference type="EC" id="3.2.2.20" evidence="8"/>
<dbReference type="Pfam" id="PF03352">
    <property type="entry name" value="Adenine_glyco"/>
    <property type="match status" value="1"/>
</dbReference>
<dbReference type="RefSeq" id="WP_105022789.1">
    <property type="nucleotide sequence ID" value="NZ_MSCM01000002.1"/>
</dbReference>
<dbReference type="NCBIfam" id="TIGR00624">
    <property type="entry name" value="tag"/>
    <property type="match status" value="1"/>
</dbReference>
<evidence type="ECO:0000256" key="7">
    <source>
        <dbReference type="ARBA" id="ARBA00057608"/>
    </source>
</evidence>
<sequence>MQHRCFWVTDSKLYQEYHDQEWGQPVIDDETLFEFLILETFQAGLSWITILNKRENFRKAFDNFDYKKIAKYPESKYESLLLDAGIIRNKLKIRSAITNAQLFIDIQQEFGSFSKFIWSYVDGKPIVNKFKKRAEVPATTSLSDKISKDLKKRGFKFMGSTVIYAYMQAVGLVNDHTTDCFKHPAE</sequence>
<evidence type="ECO:0000256" key="6">
    <source>
        <dbReference type="ARBA" id="ARBA00052558"/>
    </source>
</evidence>
<keyword evidence="2" id="KW-0227">DNA damage</keyword>
<feature type="binding site" evidence="9">
    <location>
        <position position="176"/>
    </location>
    <ligand>
        <name>Zn(2+)</name>
        <dbReference type="ChEBI" id="CHEBI:29105"/>
    </ligand>
</feature>
<keyword evidence="3" id="KW-0378">Hydrolase</keyword>
<keyword evidence="4 9" id="KW-0862">Zinc</keyword>
<accession>A0A2S7WIN8</accession>
<dbReference type="FunFam" id="1.10.340.30:FF:000009">
    <property type="entry name" value="DNA-3-methyladenine glycosylase I"/>
    <property type="match status" value="1"/>
</dbReference>
<evidence type="ECO:0000256" key="1">
    <source>
        <dbReference type="ARBA" id="ARBA00022723"/>
    </source>
</evidence>
<feature type="binding site" evidence="9">
    <location>
        <position position="180"/>
    </location>
    <ligand>
        <name>Zn(2+)</name>
        <dbReference type="ChEBI" id="CHEBI:29105"/>
    </ligand>
</feature>
<dbReference type="EMBL" id="MSCM01000002">
    <property type="protein sequence ID" value="PQJ77467.1"/>
    <property type="molecule type" value="Genomic_DNA"/>
</dbReference>